<dbReference type="EMBL" id="JAGINW010000001">
    <property type="protein sequence ID" value="MBP2325292.1"/>
    <property type="molecule type" value="Genomic_DNA"/>
</dbReference>
<dbReference type="InterPro" id="IPR023401">
    <property type="entry name" value="ODC_N"/>
</dbReference>
<name>A0ABS4TLI3_9PSEU</name>
<dbReference type="Gene3D" id="3.30.1780.10">
    <property type="entry name" value="ornithine cyclodeaminase, domain 1"/>
    <property type="match status" value="1"/>
</dbReference>
<dbReference type="RefSeq" id="WP_209642507.1">
    <property type="nucleotide sequence ID" value="NZ_JAGINW010000001.1"/>
</dbReference>
<comment type="caution">
    <text evidence="1">The sequence shown here is derived from an EMBL/GenBank/DDBJ whole genome shotgun (WGS) entry which is preliminary data.</text>
</comment>
<dbReference type="InterPro" id="IPR003462">
    <property type="entry name" value="ODC_Mu_crystall"/>
</dbReference>
<evidence type="ECO:0000313" key="2">
    <source>
        <dbReference type="Proteomes" id="UP001519332"/>
    </source>
</evidence>
<organism evidence="1 2">
    <name type="scientific">Kibdelosporangium banguiense</name>
    <dbReference type="NCBI Taxonomy" id="1365924"/>
    <lineage>
        <taxon>Bacteria</taxon>
        <taxon>Bacillati</taxon>
        <taxon>Actinomycetota</taxon>
        <taxon>Actinomycetes</taxon>
        <taxon>Pseudonocardiales</taxon>
        <taxon>Pseudonocardiaceae</taxon>
        <taxon>Kibdelosporangium</taxon>
    </lineage>
</organism>
<dbReference type="SUPFAM" id="SSF51735">
    <property type="entry name" value="NAD(P)-binding Rossmann-fold domains"/>
    <property type="match status" value="1"/>
</dbReference>
<proteinExistence type="predicted"/>
<dbReference type="Gene3D" id="3.40.50.720">
    <property type="entry name" value="NAD(P)-binding Rossmann-like Domain"/>
    <property type="match status" value="1"/>
</dbReference>
<gene>
    <name evidence="1" type="ORF">JOF56_005677</name>
</gene>
<keyword evidence="2" id="KW-1185">Reference proteome</keyword>
<dbReference type="PANTHER" id="PTHR13812">
    <property type="entry name" value="KETIMINE REDUCTASE MU-CRYSTALLIN"/>
    <property type="match status" value="1"/>
</dbReference>
<dbReference type="PANTHER" id="PTHR13812:SF19">
    <property type="entry name" value="KETIMINE REDUCTASE MU-CRYSTALLIN"/>
    <property type="match status" value="1"/>
</dbReference>
<keyword evidence="1" id="KW-0456">Lyase</keyword>
<dbReference type="InterPro" id="IPR036291">
    <property type="entry name" value="NAD(P)-bd_dom_sf"/>
</dbReference>
<dbReference type="Proteomes" id="UP001519332">
    <property type="component" value="Unassembled WGS sequence"/>
</dbReference>
<sequence>MLVPSFAVLSGSQVRRVLHGRERQVIEIVDAAYRTHGAGSAPTGGAGEAILVLKQGDTGHPFACMENLTIRAVRTAALTVLAAGWLSRNRGRARLGFVGLGRVARYVHTYLTATGWRFDEVHAYDPAGQRATAFRSYVERRGGRVDLSSGIRNVIASSDLVVFATSADGAHVHDPAWFGHNPVVLQISRRDLAPEVMRSAANFADDVHLSGRTLYDVMTGSVDVPADRPAVFTPFGVADLDVAVGQHVYNEVRASGTLSVVDDFFADGILL</sequence>
<reference evidence="1 2" key="1">
    <citation type="submission" date="2021-03" db="EMBL/GenBank/DDBJ databases">
        <title>Sequencing the genomes of 1000 actinobacteria strains.</title>
        <authorList>
            <person name="Klenk H.-P."/>
        </authorList>
    </citation>
    <scope>NUCLEOTIDE SEQUENCE [LARGE SCALE GENOMIC DNA]</scope>
    <source>
        <strain evidence="1 2">DSM 46670</strain>
    </source>
</reference>
<dbReference type="EC" id="4.3.1.12" evidence="1"/>
<dbReference type="GO" id="GO:0008473">
    <property type="term" value="F:ornithine cyclodeaminase activity"/>
    <property type="evidence" value="ECO:0007669"/>
    <property type="project" value="UniProtKB-EC"/>
</dbReference>
<accession>A0ABS4TLI3</accession>
<evidence type="ECO:0000313" key="1">
    <source>
        <dbReference type="EMBL" id="MBP2325292.1"/>
    </source>
</evidence>
<protein>
    <submittedName>
        <fullName evidence="1">Ornithine cyclodeaminase</fullName>
        <ecNumber evidence="1">4.3.1.12</ecNumber>
    </submittedName>
</protein>
<dbReference type="Pfam" id="PF02423">
    <property type="entry name" value="OCD_Mu_crystall"/>
    <property type="match status" value="1"/>
</dbReference>